<evidence type="ECO:0000313" key="2">
    <source>
        <dbReference type="EMBL" id="KZE34301.1"/>
    </source>
</evidence>
<evidence type="ECO:0008006" key="4">
    <source>
        <dbReference type="Google" id="ProtNLM"/>
    </source>
</evidence>
<sequence>MPAIVVALWLLMLACLPASALAEAQRVRVLSYYNFLPWNDHDRAGLTPALARRLTELSAGRYRFVPQLLPRRRFDQELASSREPLVVAWANPGFLDDAQRRRYLWSPPLLKDVSLLVSRRERPVDFSGVESLAGLRFSAVSGHRYPDLEPLIASGRLARVDAPDARLALMKLLFRPDSDFAFAELSLLGYLRRDPSFPIDQLHLSARPRLTSLTRHLMVRRRDAALFAELDALLRRLDCDSRWQATLREYGQEKLRVACAPAP</sequence>
<keyword evidence="1" id="KW-0732">Signal</keyword>
<organism evidence="2 3">
    <name type="scientific">Crenobacter luteus</name>
    <dbReference type="NCBI Taxonomy" id="1452487"/>
    <lineage>
        <taxon>Bacteria</taxon>
        <taxon>Pseudomonadati</taxon>
        <taxon>Pseudomonadota</taxon>
        <taxon>Betaproteobacteria</taxon>
        <taxon>Neisseriales</taxon>
        <taxon>Neisseriaceae</taxon>
        <taxon>Crenobacter</taxon>
    </lineage>
</organism>
<dbReference type="RefSeq" id="WP_066610174.1">
    <property type="nucleotide sequence ID" value="NZ_LQQU01000008.1"/>
</dbReference>
<dbReference type="AlphaFoldDB" id="A0A163DB64"/>
<gene>
    <name evidence="2" type="ORF">AVW16_06395</name>
</gene>
<accession>A0A163DB64</accession>
<protein>
    <recommendedName>
        <fullName evidence="4">Solute-binding protein family 3/N-terminal domain-containing protein</fullName>
    </recommendedName>
</protein>
<keyword evidence="3" id="KW-1185">Reference proteome</keyword>
<reference evidence="3" key="1">
    <citation type="submission" date="2016-01" db="EMBL/GenBank/DDBJ databases">
        <title>Draft genome of Chromobacterium sp. F49.</title>
        <authorList>
            <person name="Hong K.W."/>
        </authorList>
    </citation>
    <scope>NUCLEOTIDE SEQUENCE [LARGE SCALE GENOMIC DNA]</scope>
    <source>
        <strain evidence="3">CN10</strain>
    </source>
</reference>
<feature type="signal peptide" evidence="1">
    <location>
        <begin position="1"/>
        <end position="22"/>
    </location>
</feature>
<comment type="caution">
    <text evidence="2">The sequence shown here is derived from an EMBL/GenBank/DDBJ whole genome shotgun (WGS) entry which is preliminary data.</text>
</comment>
<dbReference type="Proteomes" id="UP000076625">
    <property type="component" value="Unassembled WGS sequence"/>
</dbReference>
<evidence type="ECO:0000256" key="1">
    <source>
        <dbReference type="SAM" id="SignalP"/>
    </source>
</evidence>
<feature type="chain" id="PRO_5007842354" description="Solute-binding protein family 3/N-terminal domain-containing protein" evidence="1">
    <location>
        <begin position="23"/>
        <end position="263"/>
    </location>
</feature>
<proteinExistence type="predicted"/>
<dbReference type="SUPFAM" id="SSF53850">
    <property type="entry name" value="Periplasmic binding protein-like II"/>
    <property type="match status" value="1"/>
</dbReference>
<dbReference type="EMBL" id="LQQU01000008">
    <property type="protein sequence ID" value="KZE34301.1"/>
    <property type="molecule type" value="Genomic_DNA"/>
</dbReference>
<evidence type="ECO:0000313" key="3">
    <source>
        <dbReference type="Proteomes" id="UP000076625"/>
    </source>
</evidence>
<name>A0A163DB64_9NEIS</name>
<dbReference type="STRING" id="1452487.AVW16_06395"/>
<dbReference type="OrthoDB" id="8585936at2"/>